<name>G0V1C8_TRYCI</name>
<reference evidence="2" key="1">
    <citation type="journal article" date="2012" name="Proc. Natl. Acad. Sci. U.S.A.">
        <title>Antigenic diversity is generated by distinct evolutionary mechanisms in African trypanosome species.</title>
        <authorList>
            <person name="Jackson A.P."/>
            <person name="Berry A."/>
            <person name="Aslett M."/>
            <person name="Allison H.C."/>
            <person name="Burton P."/>
            <person name="Vavrova-Anderson J."/>
            <person name="Brown R."/>
            <person name="Browne H."/>
            <person name="Corton N."/>
            <person name="Hauser H."/>
            <person name="Gamble J."/>
            <person name="Gilderthorp R."/>
            <person name="Marcello L."/>
            <person name="McQuillan J."/>
            <person name="Otto T.D."/>
            <person name="Quail M.A."/>
            <person name="Sanders M.J."/>
            <person name="van Tonder A."/>
            <person name="Ginger M.L."/>
            <person name="Field M.C."/>
            <person name="Barry J.D."/>
            <person name="Hertz-Fowler C."/>
            <person name="Berriman M."/>
        </authorList>
    </citation>
    <scope>NUCLEOTIDE SEQUENCE</scope>
    <source>
        <strain evidence="2">IL3000</strain>
    </source>
</reference>
<feature type="coiled-coil region" evidence="1">
    <location>
        <begin position="188"/>
        <end position="247"/>
    </location>
</feature>
<feature type="coiled-coil region" evidence="1">
    <location>
        <begin position="406"/>
        <end position="482"/>
    </location>
</feature>
<dbReference type="VEuPathDB" id="TriTrypDB:TcIL3000.11.9070"/>
<proteinExistence type="predicted"/>
<evidence type="ECO:0000313" key="2">
    <source>
        <dbReference type="EMBL" id="CCC95449.1"/>
    </source>
</evidence>
<protein>
    <submittedName>
        <fullName evidence="2">Uncharacterized protein TCIL3000_11_9070</fullName>
    </submittedName>
</protein>
<dbReference type="EMBL" id="HE575324">
    <property type="protein sequence ID" value="CCC95449.1"/>
    <property type="molecule type" value="Genomic_DNA"/>
</dbReference>
<evidence type="ECO:0000256" key="1">
    <source>
        <dbReference type="SAM" id="Coils"/>
    </source>
</evidence>
<accession>G0V1C8</accession>
<feature type="coiled-coil region" evidence="1">
    <location>
        <begin position="530"/>
        <end position="557"/>
    </location>
</feature>
<sequence length="625" mass="71757">MEEVNSVVKAYYEVIEKKDEDIFELFRDNNRLQKQLNETLTSEEDREAELRILKLLVGALQIELKEKQLIVQEHEKERTTMQAAITRGREVLNMDSELNYTAGDVVNKFIAYYKMCHELQCHLEVFVRVAAANCCAMQLMIIDAEERERHIINQSCDGIYHVVVSLSQCARAAVVERESLQTRSEAARRELLHEVKALRDQLASEQQEQRRRVEMWQEKASAADVHLRLCQRQAEHEREEKEFLLEEGCARLDLMAEAYAGLGRVLAASARACQHYDGKLQEACKKVADVGKRNEKMQTSLSQARARLRALQKPESVPVASSGVLGKREGKDATNRECSIVTNPRQMALVSVEQSADDPLTALQEEHAALKAEWRKSLERERAVRQELVLVTNRSKSERDVHEAAIKESQQRCAALTDDAQRLQREVKQYAKQAKELRRLLYEAKVDLESSEKKCRNLEEVNQSLKERCAELEGCAEREREARIAQERQLREQVRLMEEQCVEQGRSFQCQIEALERQLHGDKEGFLTELKAWTGILDEAQRKIAAAESDRDKEKMLRCMIAEQHQDETRIIRNVMTEEKAVATNELQCKVKRLELVCKRSAKVIAELREALHRAKAANVASVSG</sequence>
<organism evidence="2">
    <name type="scientific">Trypanosoma congolense (strain IL3000)</name>
    <dbReference type="NCBI Taxonomy" id="1068625"/>
    <lineage>
        <taxon>Eukaryota</taxon>
        <taxon>Discoba</taxon>
        <taxon>Euglenozoa</taxon>
        <taxon>Kinetoplastea</taxon>
        <taxon>Metakinetoplastina</taxon>
        <taxon>Trypanosomatida</taxon>
        <taxon>Trypanosomatidae</taxon>
        <taxon>Trypanosoma</taxon>
        <taxon>Nannomonas</taxon>
    </lineage>
</organism>
<gene>
    <name evidence="2" type="ORF">TCIL3000_11_9070</name>
</gene>
<dbReference type="AlphaFoldDB" id="G0V1C8"/>
<keyword evidence="1" id="KW-0175">Coiled coil</keyword>